<dbReference type="Proteomes" id="UP001329430">
    <property type="component" value="Chromosome 1"/>
</dbReference>
<organism evidence="1 2">
    <name type="scientific">Pyrocoelia pectoralis</name>
    <dbReference type="NCBI Taxonomy" id="417401"/>
    <lineage>
        <taxon>Eukaryota</taxon>
        <taxon>Metazoa</taxon>
        <taxon>Ecdysozoa</taxon>
        <taxon>Arthropoda</taxon>
        <taxon>Hexapoda</taxon>
        <taxon>Insecta</taxon>
        <taxon>Pterygota</taxon>
        <taxon>Neoptera</taxon>
        <taxon>Endopterygota</taxon>
        <taxon>Coleoptera</taxon>
        <taxon>Polyphaga</taxon>
        <taxon>Elateriformia</taxon>
        <taxon>Elateroidea</taxon>
        <taxon>Lampyridae</taxon>
        <taxon>Lampyrinae</taxon>
        <taxon>Pyrocoelia</taxon>
    </lineage>
</organism>
<dbReference type="SUPFAM" id="SSF52540">
    <property type="entry name" value="P-loop containing nucleoside triphosphate hydrolases"/>
    <property type="match status" value="1"/>
</dbReference>
<name>A0AAN7ZJW7_9COLE</name>
<protein>
    <submittedName>
        <fullName evidence="1">Uncharacterized protein</fullName>
    </submittedName>
</protein>
<sequence>MGCNDQECRDRVYLPSQQDGVDVKDYLLKYIEREFPEAKDGKNAVYSVPSKFKNCGEKQASLAEEVVFTRLSGLVDTTRLDGLWMTFFHSASYAGHSFRNQRVGKLMIREHDFVIFVKYKGRYFVALAEVKSTYDGTKAINNVNVTSDAKVIKNNKRSAQHQLRDHMEVLQGVLEINLNEHLIECFIMWPFLSALTRDPKQQIIKRWKEDSNLHVFENNLSDQNSFNQWFIDNIINSTGISENHFITLLNRYIILSCGIFVDEINQGMLALLNKEQLEVLTDDTCTRPGRGPLVVHGAAGTGKTLLVLRKLEQLFKSGDLNAQNRALYICYWPGIRCDFEQKLKLLGMDELVDTSRFYISQTGFLLRNKKVYKHIFMDEAEAVCLSFDGTIITKTLSTIFQRYHDGNCTITTCIKCNNNLSCAFNDCESIQRCVDKKWGELWFLVDINQASLFLPKHSPQVLKTPAIVLNKVMRSTGYIFNIFKQYYSDPMPKLPKSVLLNMNLNNIQHGHHILGPPVFWVNIEENKTRETVANVIIDLCATKGFKPNDVCIIPFLVNDNFAPKAINEEIDNHFVENGYRPRGVGDVESFINNKAVNDFLISWALRVKGLEFKVVLMVVEDGDFDVNDSEDRRKSYIIASRCTCLLILISPKSVKHEIDLYHAMENYPFSLQYA</sequence>
<evidence type="ECO:0000313" key="1">
    <source>
        <dbReference type="EMBL" id="KAK5650285.1"/>
    </source>
</evidence>
<reference evidence="1 2" key="1">
    <citation type="journal article" date="2024" name="Insects">
        <title>An Improved Chromosome-Level Genome Assembly of the Firefly Pyrocoelia pectoralis.</title>
        <authorList>
            <person name="Fu X."/>
            <person name="Meyer-Rochow V.B."/>
            <person name="Ballantyne L."/>
            <person name="Zhu X."/>
        </authorList>
    </citation>
    <scope>NUCLEOTIDE SEQUENCE [LARGE SCALE GENOMIC DNA]</scope>
    <source>
        <strain evidence="1">XCY_ONT2</strain>
    </source>
</reference>
<dbReference type="InterPro" id="IPR027417">
    <property type="entry name" value="P-loop_NTPase"/>
</dbReference>
<evidence type="ECO:0000313" key="2">
    <source>
        <dbReference type="Proteomes" id="UP001329430"/>
    </source>
</evidence>
<dbReference type="AlphaFoldDB" id="A0AAN7ZJW7"/>
<accession>A0AAN7ZJW7</accession>
<dbReference type="Gene3D" id="3.40.50.300">
    <property type="entry name" value="P-loop containing nucleotide triphosphate hydrolases"/>
    <property type="match status" value="1"/>
</dbReference>
<dbReference type="EMBL" id="JAVRBK010000001">
    <property type="protein sequence ID" value="KAK5650285.1"/>
    <property type="molecule type" value="Genomic_DNA"/>
</dbReference>
<gene>
    <name evidence="1" type="ORF">RI129_001314</name>
</gene>
<comment type="caution">
    <text evidence="1">The sequence shown here is derived from an EMBL/GenBank/DDBJ whole genome shotgun (WGS) entry which is preliminary data.</text>
</comment>
<proteinExistence type="predicted"/>
<keyword evidence="2" id="KW-1185">Reference proteome</keyword>